<dbReference type="Proteomes" id="UP001428817">
    <property type="component" value="Unassembled WGS sequence"/>
</dbReference>
<evidence type="ECO:0000256" key="4">
    <source>
        <dbReference type="ARBA" id="ARBA00022801"/>
    </source>
</evidence>
<dbReference type="Pfam" id="PF01850">
    <property type="entry name" value="PIN"/>
    <property type="match status" value="1"/>
</dbReference>
<organism evidence="8 9">
    <name type="scientific">Pseudonocardia eucalypti</name>
    <dbReference type="NCBI Taxonomy" id="648755"/>
    <lineage>
        <taxon>Bacteria</taxon>
        <taxon>Bacillati</taxon>
        <taxon>Actinomycetota</taxon>
        <taxon>Actinomycetes</taxon>
        <taxon>Pseudonocardiales</taxon>
        <taxon>Pseudonocardiaceae</taxon>
        <taxon>Pseudonocardia</taxon>
    </lineage>
</organism>
<dbReference type="PANTHER" id="PTHR35901:SF1">
    <property type="entry name" value="EXONUCLEASE VAPC9"/>
    <property type="match status" value="1"/>
</dbReference>
<comment type="cofactor">
    <cofactor evidence="6">
        <name>Mg(2+)</name>
        <dbReference type="ChEBI" id="CHEBI:18420"/>
    </cofactor>
</comment>
<dbReference type="InterPro" id="IPR002716">
    <property type="entry name" value="PIN_dom"/>
</dbReference>
<evidence type="ECO:0000259" key="7">
    <source>
        <dbReference type="Pfam" id="PF01850"/>
    </source>
</evidence>
<keyword evidence="9" id="KW-1185">Reference proteome</keyword>
<dbReference type="EMBL" id="BAABJP010000036">
    <property type="protein sequence ID" value="GAA5166658.1"/>
    <property type="molecule type" value="Genomic_DNA"/>
</dbReference>
<comment type="function">
    <text evidence="6">Toxic component of a toxin-antitoxin (TA) system. An RNase.</text>
</comment>
<protein>
    <recommendedName>
        <fullName evidence="6">Ribonuclease VapC</fullName>
        <shortName evidence="6">RNase VapC</shortName>
        <ecNumber evidence="6">3.1.-.-</ecNumber>
    </recommendedName>
    <alternativeName>
        <fullName evidence="6">Toxin VapC</fullName>
    </alternativeName>
</protein>
<dbReference type="Gene3D" id="3.40.50.1010">
    <property type="entry name" value="5'-nuclease"/>
    <property type="match status" value="1"/>
</dbReference>
<comment type="similarity">
    <text evidence="6">Belongs to the PINc/VapC protein family.</text>
</comment>
<evidence type="ECO:0000256" key="1">
    <source>
        <dbReference type="ARBA" id="ARBA00022649"/>
    </source>
</evidence>
<name>A0ABP9QS52_9PSEU</name>
<keyword evidence="6" id="KW-0800">Toxin</keyword>
<dbReference type="InterPro" id="IPR022907">
    <property type="entry name" value="VapC_family"/>
</dbReference>
<keyword evidence="4 6" id="KW-0378">Hydrolase</keyword>
<feature type="domain" description="PIN" evidence="7">
    <location>
        <begin position="1"/>
        <end position="117"/>
    </location>
</feature>
<evidence type="ECO:0000256" key="2">
    <source>
        <dbReference type="ARBA" id="ARBA00022722"/>
    </source>
</evidence>
<dbReference type="SUPFAM" id="SSF88723">
    <property type="entry name" value="PIN domain-like"/>
    <property type="match status" value="1"/>
</dbReference>
<evidence type="ECO:0000256" key="5">
    <source>
        <dbReference type="ARBA" id="ARBA00022842"/>
    </source>
</evidence>
<comment type="caution">
    <text evidence="8">The sequence shown here is derived from an EMBL/GenBank/DDBJ whole genome shotgun (WGS) entry which is preliminary data.</text>
</comment>
<accession>A0ABP9QS52</accession>
<evidence type="ECO:0000313" key="8">
    <source>
        <dbReference type="EMBL" id="GAA5166658.1"/>
    </source>
</evidence>
<evidence type="ECO:0000313" key="9">
    <source>
        <dbReference type="Proteomes" id="UP001428817"/>
    </source>
</evidence>
<dbReference type="PANTHER" id="PTHR35901">
    <property type="entry name" value="RIBONUCLEASE VAPC3"/>
    <property type="match status" value="1"/>
</dbReference>
<gene>
    <name evidence="6" type="primary">vapC</name>
    <name evidence="8" type="ORF">GCM10023321_58090</name>
</gene>
<feature type="binding site" evidence="6">
    <location>
        <position position="94"/>
    </location>
    <ligand>
        <name>Mg(2+)</name>
        <dbReference type="ChEBI" id="CHEBI:18420"/>
    </ligand>
</feature>
<keyword evidence="2 6" id="KW-0540">Nuclease</keyword>
<dbReference type="EC" id="3.1.-.-" evidence="6"/>
<evidence type="ECO:0000256" key="6">
    <source>
        <dbReference type="HAMAP-Rule" id="MF_00265"/>
    </source>
</evidence>
<keyword evidence="3 6" id="KW-0479">Metal-binding</keyword>
<keyword evidence="5 6" id="KW-0460">Magnesium</keyword>
<dbReference type="InterPro" id="IPR029060">
    <property type="entry name" value="PIN-like_dom_sf"/>
</dbReference>
<sequence>MVVDCSALIDALSGLDGTDELRELLMAAELHAPTLLDVEVVSTLRRFTLAGQLSVGRAQDLLTDYEDLPLRRWAFDDGFRRRAFSLRHAISAYDAAYVALAEALDCPLVTRDTRLAHSDGHNADIILR</sequence>
<proteinExistence type="inferred from homology"/>
<keyword evidence="1 6" id="KW-1277">Toxin-antitoxin system</keyword>
<reference evidence="9" key="1">
    <citation type="journal article" date="2019" name="Int. J. Syst. Evol. Microbiol.">
        <title>The Global Catalogue of Microorganisms (GCM) 10K type strain sequencing project: providing services to taxonomists for standard genome sequencing and annotation.</title>
        <authorList>
            <consortium name="The Broad Institute Genomics Platform"/>
            <consortium name="The Broad Institute Genome Sequencing Center for Infectious Disease"/>
            <person name="Wu L."/>
            <person name="Ma J."/>
        </authorList>
    </citation>
    <scope>NUCLEOTIDE SEQUENCE [LARGE SCALE GENOMIC DNA]</scope>
    <source>
        <strain evidence="9">JCM 18303</strain>
    </source>
</reference>
<dbReference type="HAMAP" id="MF_00265">
    <property type="entry name" value="VapC_Nob1"/>
    <property type="match status" value="1"/>
</dbReference>
<dbReference type="InterPro" id="IPR051619">
    <property type="entry name" value="TypeII_TA_RNase_PINc/VapC"/>
</dbReference>
<evidence type="ECO:0000256" key="3">
    <source>
        <dbReference type="ARBA" id="ARBA00022723"/>
    </source>
</evidence>
<dbReference type="InterPro" id="IPR044153">
    <property type="entry name" value="PIN_Pae0151-like"/>
</dbReference>
<dbReference type="CDD" id="cd09873">
    <property type="entry name" value="PIN_Pae0151-like"/>
    <property type="match status" value="1"/>
</dbReference>
<dbReference type="RefSeq" id="WP_345703218.1">
    <property type="nucleotide sequence ID" value="NZ_BAABJP010000036.1"/>
</dbReference>
<feature type="binding site" evidence="6">
    <location>
        <position position="4"/>
    </location>
    <ligand>
        <name>Mg(2+)</name>
        <dbReference type="ChEBI" id="CHEBI:18420"/>
    </ligand>
</feature>